<proteinExistence type="predicted"/>
<evidence type="ECO:0008006" key="4">
    <source>
        <dbReference type="Google" id="ProtNLM"/>
    </source>
</evidence>
<dbReference type="AlphaFoldDB" id="A0A9D6Z5Q4"/>
<dbReference type="EMBL" id="JACRDE010000599">
    <property type="protein sequence ID" value="MBI5252374.1"/>
    <property type="molecule type" value="Genomic_DNA"/>
</dbReference>
<dbReference type="Proteomes" id="UP000807825">
    <property type="component" value="Unassembled WGS sequence"/>
</dbReference>
<feature type="signal peptide" evidence="1">
    <location>
        <begin position="1"/>
        <end position="31"/>
    </location>
</feature>
<evidence type="ECO:0000256" key="1">
    <source>
        <dbReference type="SAM" id="SignalP"/>
    </source>
</evidence>
<keyword evidence="1" id="KW-0732">Signal</keyword>
<sequence length="270" mass="31318">MACMSRRLRAFFRILPVLCTLVLVSDFHAFAAEMSDQQIAADILKENNKVIIDEFLKYELREVNEYATKPLLKAHPSLVFFQKQAERSPLSSLLFLEQQVHKLRDAQKNIDSLPYSIAFSSGEKKKVLGLKPSADKIVSYGIPLMKRDFHRVLTASKELADKKKKHPMELIPDPNFRDAIYRRAEITAQDLDTEMGKLSEGELICMRLGWVLEEVTVTRLWLVFNDNKLPDKDDYMAYRQKRSEYFQKRLKRIYGENASDKSIPKKKASK</sequence>
<name>A0A9D6Z5Q4_9BACT</name>
<evidence type="ECO:0000313" key="2">
    <source>
        <dbReference type="EMBL" id="MBI5252374.1"/>
    </source>
</evidence>
<reference evidence="2" key="1">
    <citation type="submission" date="2020-07" db="EMBL/GenBank/DDBJ databases">
        <title>Huge and variable diversity of episymbiotic CPR bacteria and DPANN archaea in groundwater ecosystems.</title>
        <authorList>
            <person name="He C.Y."/>
            <person name="Keren R."/>
            <person name="Whittaker M."/>
            <person name="Farag I.F."/>
            <person name="Doudna J."/>
            <person name="Cate J.H.D."/>
            <person name="Banfield J.F."/>
        </authorList>
    </citation>
    <scope>NUCLEOTIDE SEQUENCE</scope>
    <source>
        <strain evidence="2">NC_groundwater_1664_Pr3_B-0.1um_52_9</strain>
    </source>
</reference>
<evidence type="ECO:0000313" key="3">
    <source>
        <dbReference type="Proteomes" id="UP000807825"/>
    </source>
</evidence>
<comment type="caution">
    <text evidence="2">The sequence shown here is derived from an EMBL/GenBank/DDBJ whole genome shotgun (WGS) entry which is preliminary data.</text>
</comment>
<gene>
    <name evidence="2" type="ORF">HY912_23005</name>
</gene>
<accession>A0A9D6Z5Q4</accession>
<feature type="chain" id="PRO_5038626221" description="PpiC domain-containing protein" evidence="1">
    <location>
        <begin position="32"/>
        <end position="270"/>
    </location>
</feature>
<protein>
    <recommendedName>
        <fullName evidence="4">PpiC domain-containing protein</fullName>
    </recommendedName>
</protein>
<organism evidence="2 3">
    <name type="scientific">Desulfomonile tiedjei</name>
    <dbReference type="NCBI Taxonomy" id="2358"/>
    <lineage>
        <taxon>Bacteria</taxon>
        <taxon>Pseudomonadati</taxon>
        <taxon>Thermodesulfobacteriota</taxon>
        <taxon>Desulfomonilia</taxon>
        <taxon>Desulfomonilales</taxon>
        <taxon>Desulfomonilaceae</taxon>
        <taxon>Desulfomonile</taxon>
    </lineage>
</organism>